<feature type="compositionally biased region" description="Basic and acidic residues" evidence="1">
    <location>
        <begin position="281"/>
        <end position="319"/>
    </location>
</feature>
<organism evidence="2 3">
    <name type="scientific">Kaustia mangrovi</name>
    <dbReference type="NCBI Taxonomy" id="2593653"/>
    <lineage>
        <taxon>Bacteria</taxon>
        <taxon>Pseudomonadati</taxon>
        <taxon>Pseudomonadota</taxon>
        <taxon>Alphaproteobacteria</taxon>
        <taxon>Hyphomicrobiales</taxon>
        <taxon>Parvibaculaceae</taxon>
        <taxon>Kaustia</taxon>
    </lineage>
</organism>
<name>A0A7S8C606_9HYPH</name>
<dbReference type="AlphaFoldDB" id="A0A7S8C606"/>
<keyword evidence="3" id="KW-1185">Reference proteome</keyword>
<evidence type="ECO:0000313" key="3">
    <source>
        <dbReference type="Proteomes" id="UP000593594"/>
    </source>
</evidence>
<sequence>MAQSTDVAATEETKAPVLVQQDERPHNPFERSRDKSLAAGTVEIESSRAVAEAQAKLLIAQRFPRDPYSAWERALNACMRPGLAESSIYSYKRGGEDVSGPSIRLAEELARCWGNVDYGLRELSNRDGLSEMEAYAWDLETNTISTQRFTVRHIRDTKGGSRSLTQQRDIYEITANMGARRLRARILAILPDDLKDAAVAQCRRTIAGDGKEPIGDRIKKMVAAFGKLDVSSEQLEQYLGHPLKQIVPDELVTLQGVYTSLKDGLTTVGEVFGARQLAEPEPPKKATGKDAPKTKADKPKAESKTETKKADEKPKKAEPAPEAELTEPEHDPETGEIAEPDEGGTGDDAPAMAGPDAGSTDDSKDEDLF</sequence>
<dbReference type="Proteomes" id="UP000593594">
    <property type="component" value="Chromosome"/>
</dbReference>
<feature type="compositionally biased region" description="Basic and acidic residues" evidence="1">
    <location>
        <begin position="21"/>
        <end position="36"/>
    </location>
</feature>
<feature type="compositionally biased region" description="Acidic residues" evidence="1">
    <location>
        <begin position="334"/>
        <end position="345"/>
    </location>
</feature>
<evidence type="ECO:0000256" key="1">
    <source>
        <dbReference type="SAM" id="MobiDB-lite"/>
    </source>
</evidence>
<feature type="compositionally biased region" description="Low complexity" evidence="1">
    <location>
        <begin position="347"/>
        <end position="358"/>
    </location>
</feature>
<protein>
    <submittedName>
        <fullName evidence="2">Uncharacterized protein</fullName>
    </submittedName>
</protein>
<feature type="region of interest" description="Disordered" evidence="1">
    <location>
        <begin position="1"/>
        <end position="36"/>
    </location>
</feature>
<dbReference type="RefSeq" id="WP_213161389.1">
    <property type="nucleotide sequence ID" value="NZ_CP058214.1"/>
</dbReference>
<proteinExistence type="predicted"/>
<evidence type="ECO:0000313" key="2">
    <source>
        <dbReference type="EMBL" id="QPC44027.1"/>
    </source>
</evidence>
<gene>
    <name evidence="2" type="ORF">HW532_15805</name>
</gene>
<accession>A0A7S8C606</accession>
<dbReference type="EMBL" id="CP058214">
    <property type="protein sequence ID" value="QPC44027.1"/>
    <property type="molecule type" value="Genomic_DNA"/>
</dbReference>
<dbReference type="KEGG" id="kmn:HW532_15805"/>
<feature type="region of interest" description="Disordered" evidence="1">
    <location>
        <begin position="273"/>
        <end position="369"/>
    </location>
</feature>
<reference evidence="2 3" key="1">
    <citation type="submission" date="2020-06" db="EMBL/GenBank/DDBJ databases">
        <title>Genome sequence of 2 isolates from Red Sea Mangroves.</title>
        <authorList>
            <person name="Sefrji F."/>
            <person name="Michoud G."/>
            <person name="Merlino G."/>
            <person name="Daffonchio D."/>
        </authorList>
    </citation>
    <scope>NUCLEOTIDE SEQUENCE [LARGE SCALE GENOMIC DNA]</scope>
    <source>
        <strain evidence="2 3">R1DC25</strain>
    </source>
</reference>